<sequence length="142" mass="15712">MRSFPTDLYDVHHIKMVYRACVIKPTAPLNVDTLPATVQKVLNLCQITNMSTEDIAASATLTDHAAPDVQFDLINTIIDAIFQDKELPRTMILEAVFHEFPSETCGQTTASGRNQHGNVRNSFTGVVWNRPFPDGIVRSGIA</sequence>
<dbReference type="EMBL" id="CAJOBB010000224">
    <property type="protein sequence ID" value="CAF3616892.1"/>
    <property type="molecule type" value="Genomic_DNA"/>
</dbReference>
<name>A0A818P2E8_9BILA</name>
<accession>A0A818P2E8</accession>
<proteinExistence type="predicted"/>
<dbReference type="AlphaFoldDB" id="A0A818P2E8"/>
<dbReference type="Proteomes" id="UP000663868">
    <property type="component" value="Unassembled WGS sequence"/>
</dbReference>
<protein>
    <submittedName>
        <fullName evidence="1">Uncharacterized protein</fullName>
    </submittedName>
</protein>
<reference evidence="1" key="1">
    <citation type="submission" date="2021-02" db="EMBL/GenBank/DDBJ databases">
        <authorList>
            <person name="Nowell W R."/>
        </authorList>
    </citation>
    <scope>NUCLEOTIDE SEQUENCE</scope>
</reference>
<organism evidence="1 2">
    <name type="scientific">Adineta steineri</name>
    <dbReference type="NCBI Taxonomy" id="433720"/>
    <lineage>
        <taxon>Eukaryota</taxon>
        <taxon>Metazoa</taxon>
        <taxon>Spiralia</taxon>
        <taxon>Gnathifera</taxon>
        <taxon>Rotifera</taxon>
        <taxon>Eurotatoria</taxon>
        <taxon>Bdelloidea</taxon>
        <taxon>Adinetida</taxon>
        <taxon>Adinetidae</taxon>
        <taxon>Adineta</taxon>
    </lineage>
</organism>
<evidence type="ECO:0000313" key="1">
    <source>
        <dbReference type="EMBL" id="CAF3616892.1"/>
    </source>
</evidence>
<comment type="caution">
    <text evidence="1">The sequence shown here is derived from an EMBL/GenBank/DDBJ whole genome shotgun (WGS) entry which is preliminary data.</text>
</comment>
<gene>
    <name evidence="1" type="ORF">KXQ929_LOCUS5941</name>
</gene>
<evidence type="ECO:0000313" key="2">
    <source>
        <dbReference type="Proteomes" id="UP000663868"/>
    </source>
</evidence>